<proteinExistence type="predicted"/>
<sequence length="119" mass="13050">MKLGAARIFVRSFTEAKTFYADRLGLRIEACDDSHGFCMFDTGAAKLIVESIGDHDDEGERLVGRFTGLSFPVDDIQATHRELSALGVEFSGVPEQQPWGGWLATFRDPSGNGLQLAQQ</sequence>
<dbReference type="InterPro" id="IPR052164">
    <property type="entry name" value="Anthracycline_SecMetBiosynth"/>
</dbReference>
<evidence type="ECO:0000313" key="3">
    <source>
        <dbReference type="Proteomes" id="UP000588068"/>
    </source>
</evidence>
<name>A0A841HP44_9GAMM</name>
<dbReference type="AlphaFoldDB" id="A0A841HP44"/>
<evidence type="ECO:0000313" key="2">
    <source>
        <dbReference type="EMBL" id="MBB6095071.1"/>
    </source>
</evidence>
<keyword evidence="2" id="KW-0456">Lyase</keyword>
<reference evidence="2 3" key="1">
    <citation type="submission" date="2020-08" db="EMBL/GenBank/DDBJ databases">
        <title>Genomic Encyclopedia of Type Strains, Phase IV (KMG-IV): sequencing the most valuable type-strain genomes for metagenomic binning, comparative biology and taxonomic classification.</title>
        <authorList>
            <person name="Goeker M."/>
        </authorList>
    </citation>
    <scope>NUCLEOTIDE SEQUENCE [LARGE SCALE GENOMIC DNA]</scope>
    <source>
        <strain evidence="2 3">DSM 26723</strain>
    </source>
</reference>
<gene>
    <name evidence="2" type="ORF">HNQ60_003961</name>
</gene>
<feature type="domain" description="VOC" evidence="1">
    <location>
        <begin position="2"/>
        <end position="119"/>
    </location>
</feature>
<dbReference type="Proteomes" id="UP000588068">
    <property type="component" value="Unassembled WGS sequence"/>
</dbReference>
<dbReference type="InterPro" id="IPR037523">
    <property type="entry name" value="VOC_core"/>
</dbReference>
<dbReference type="InterPro" id="IPR004360">
    <property type="entry name" value="Glyas_Fos-R_dOase_dom"/>
</dbReference>
<dbReference type="Pfam" id="PF00903">
    <property type="entry name" value="Glyoxalase"/>
    <property type="match status" value="1"/>
</dbReference>
<dbReference type="SUPFAM" id="SSF54593">
    <property type="entry name" value="Glyoxalase/Bleomycin resistance protein/Dihydroxybiphenyl dioxygenase"/>
    <property type="match status" value="1"/>
</dbReference>
<dbReference type="Gene3D" id="3.10.180.10">
    <property type="entry name" value="2,3-Dihydroxybiphenyl 1,2-Dioxygenase, domain 1"/>
    <property type="match status" value="1"/>
</dbReference>
<protein>
    <submittedName>
        <fullName evidence="2">Putative enzyme related to lactoylglutathione lyase</fullName>
    </submittedName>
</protein>
<dbReference type="GO" id="GO:0016829">
    <property type="term" value="F:lyase activity"/>
    <property type="evidence" value="ECO:0007669"/>
    <property type="project" value="UniProtKB-KW"/>
</dbReference>
<dbReference type="RefSeq" id="WP_184334480.1">
    <property type="nucleotide sequence ID" value="NZ_JACHHZ010000005.1"/>
</dbReference>
<organism evidence="2 3">
    <name type="scientific">Povalibacter uvarum</name>
    <dbReference type="NCBI Taxonomy" id="732238"/>
    <lineage>
        <taxon>Bacteria</taxon>
        <taxon>Pseudomonadati</taxon>
        <taxon>Pseudomonadota</taxon>
        <taxon>Gammaproteobacteria</taxon>
        <taxon>Steroidobacterales</taxon>
        <taxon>Steroidobacteraceae</taxon>
        <taxon>Povalibacter</taxon>
    </lineage>
</organism>
<comment type="caution">
    <text evidence="2">The sequence shown here is derived from an EMBL/GenBank/DDBJ whole genome shotgun (WGS) entry which is preliminary data.</text>
</comment>
<keyword evidence="3" id="KW-1185">Reference proteome</keyword>
<evidence type="ECO:0000259" key="1">
    <source>
        <dbReference type="PROSITE" id="PS51819"/>
    </source>
</evidence>
<dbReference type="EMBL" id="JACHHZ010000005">
    <property type="protein sequence ID" value="MBB6095071.1"/>
    <property type="molecule type" value="Genomic_DNA"/>
</dbReference>
<dbReference type="PROSITE" id="PS51819">
    <property type="entry name" value="VOC"/>
    <property type="match status" value="1"/>
</dbReference>
<dbReference type="InterPro" id="IPR029068">
    <property type="entry name" value="Glyas_Bleomycin-R_OHBP_Dase"/>
</dbReference>
<dbReference type="PANTHER" id="PTHR33993">
    <property type="entry name" value="GLYOXALASE-RELATED"/>
    <property type="match status" value="1"/>
</dbReference>
<accession>A0A841HP44</accession>